<dbReference type="GO" id="GO:0016679">
    <property type="term" value="F:oxidoreductase activity, acting on diphenols and related substances as donors"/>
    <property type="evidence" value="ECO:0007669"/>
    <property type="project" value="TreeGrafter"/>
</dbReference>
<dbReference type="Pfam" id="PF01794">
    <property type="entry name" value="Ferric_reduct"/>
    <property type="match status" value="1"/>
</dbReference>
<feature type="transmembrane region" description="Helical" evidence="7">
    <location>
        <begin position="12"/>
        <end position="31"/>
    </location>
</feature>
<dbReference type="OrthoDB" id="9788328at2"/>
<dbReference type="GO" id="GO:0009055">
    <property type="term" value="F:electron transfer activity"/>
    <property type="evidence" value="ECO:0007669"/>
    <property type="project" value="UniProtKB-UniRule"/>
</dbReference>
<dbReference type="InterPro" id="IPR013130">
    <property type="entry name" value="Fe3_Rdtase_TM_dom"/>
</dbReference>
<dbReference type="HAMAP" id="MF_01207">
    <property type="entry name" value="MsrQ"/>
    <property type="match status" value="1"/>
</dbReference>
<feature type="transmembrane region" description="Helical" evidence="7">
    <location>
        <begin position="174"/>
        <end position="192"/>
    </location>
</feature>
<feature type="transmembrane region" description="Helical" evidence="7">
    <location>
        <begin position="81"/>
        <end position="97"/>
    </location>
</feature>
<keyword evidence="3 7" id="KW-0812">Transmembrane</keyword>
<evidence type="ECO:0000256" key="3">
    <source>
        <dbReference type="ARBA" id="ARBA00022692"/>
    </source>
</evidence>
<keyword evidence="10" id="KW-1185">Reference proteome</keyword>
<dbReference type="AlphaFoldDB" id="A0A1I4QP70"/>
<dbReference type="PANTHER" id="PTHR36964:SF1">
    <property type="entry name" value="PROTEIN-METHIONINE-SULFOXIDE REDUCTASE HEME-BINDING SUBUNIT MSRQ"/>
    <property type="match status" value="1"/>
</dbReference>
<dbReference type="GO" id="GO:0010181">
    <property type="term" value="F:FMN binding"/>
    <property type="evidence" value="ECO:0007669"/>
    <property type="project" value="UniProtKB-UniRule"/>
</dbReference>
<comment type="similarity">
    <text evidence="7">Belongs to the MsrQ family.</text>
</comment>
<keyword evidence="5 7" id="KW-0408">Iron</keyword>
<comment type="subunit">
    <text evidence="7">Heterodimer of a catalytic subunit (MsrP) and a heme-binding subunit (MsrQ).</text>
</comment>
<feature type="domain" description="Ferric oxidoreductase" evidence="8">
    <location>
        <begin position="49"/>
        <end position="161"/>
    </location>
</feature>
<dbReference type="InterPro" id="IPR022837">
    <property type="entry name" value="MsrQ-like"/>
</dbReference>
<dbReference type="GO" id="GO:0005886">
    <property type="term" value="C:plasma membrane"/>
    <property type="evidence" value="ECO:0007669"/>
    <property type="project" value="UniProtKB-SubCell"/>
</dbReference>
<keyword evidence="7" id="KW-0285">Flavoprotein</keyword>
<keyword evidence="6 7" id="KW-0472">Membrane</keyword>
<sequence>MAASRSALLDNLAGWGIYVVGFIPAVSSFWLGATGGLGADPVRAFEQTLGLWALRFLILTLAITPLRQLAGINLLRFRRALGLLAFWYAAMHFTVYLTLDRGLIWSTIIPDIVRRPFITLGFAALVLLVPLAVTSNRLSIRRLGKNWRRLHRLVYIAVSLAAIHYLLATKVLDPTQAIHIGLVVLLLGYRLVRGVVRRPERRAA</sequence>
<feature type="transmembrane region" description="Helical" evidence="7">
    <location>
        <begin position="51"/>
        <end position="69"/>
    </location>
</feature>
<keyword evidence="7" id="KW-0349">Heme</keyword>
<name>A0A1I4QP70_9HYPH</name>
<feature type="transmembrane region" description="Helical" evidence="7">
    <location>
        <begin position="150"/>
        <end position="168"/>
    </location>
</feature>
<evidence type="ECO:0000259" key="8">
    <source>
        <dbReference type="Pfam" id="PF01794"/>
    </source>
</evidence>
<dbReference type="GO" id="GO:0046872">
    <property type="term" value="F:metal ion binding"/>
    <property type="evidence" value="ECO:0007669"/>
    <property type="project" value="UniProtKB-KW"/>
</dbReference>
<evidence type="ECO:0000313" key="9">
    <source>
        <dbReference type="EMBL" id="PKR90541.1"/>
    </source>
</evidence>
<keyword evidence="7" id="KW-1003">Cell membrane</keyword>
<dbReference type="EMBL" id="PJNW01000002">
    <property type="protein sequence ID" value="PKR90541.1"/>
    <property type="molecule type" value="Genomic_DNA"/>
</dbReference>
<dbReference type="RefSeq" id="WP_101287646.1">
    <property type="nucleotide sequence ID" value="NZ_FOUQ01000001.1"/>
</dbReference>
<comment type="cofactor">
    <cofactor evidence="7">
        <name>FMN</name>
        <dbReference type="ChEBI" id="CHEBI:58210"/>
    </cofactor>
    <text evidence="7">Binds 1 FMN per subunit.</text>
</comment>
<evidence type="ECO:0000313" key="10">
    <source>
        <dbReference type="Proteomes" id="UP000233491"/>
    </source>
</evidence>
<evidence type="ECO:0000256" key="7">
    <source>
        <dbReference type="HAMAP-Rule" id="MF_01207"/>
    </source>
</evidence>
<protein>
    <recommendedName>
        <fullName evidence="7">Protein-methionine-sulfoxide reductase heme-binding subunit MsrQ</fullName>
    </recommendedName>
    <alternativeName>
        <fullName evidence="7">Flavocytochrome MsrQ</fullName>
    </alternativeName>
</protein>
<dbReference type="GO" id="GO:0030091">
    <property type="term" value="P:protein repair"/>
    <property type="evidence" value="ECO:0007669"/>
    <property type="project" value="UniProtKB-UniRule"/>
</dbReference>
<accession>A0A1I4QP70</accession>
<feature type="transmembrane region" description="Helical" evidence="7">
    <location>
        <begin position="117"/>
        <end position="138"/>
    </location>
</feature>
<keyword evidence="7" id="KW-0479">Metal-binding</keyword>
<comment type="caution">
    <text evidence="9">The sequence shown here is derived from an EMBL/GenBank/DDBJ whole genome shotgun (WGS) entry which is preliminary data.</text>
</comment>
<comment type="cofactor">
    <cofactor evidence="7">
        <name>heme b</name>
        <dbReference type="ChEBI" id="CHEBI:60344"/>
    </cofactor>
    <text evidence="7">Binds 1 heme b (iron(II)-protoporphyrin IX) group per subunit.</text>
</comment>
<evidence type="ECO:0000256" key="2">
    <source>
        <dbReference type="ARBA" id="ARBA00022448"/>
    </source>
</evidence>
<evidence type="ECO:0000256" key="1">
    <source>
        <dbReference type="ARBA" id="ARBA00004141"/>
    </source>
</evidence>
<keyword evidence="7" id="KW-0288">FMN</keyword>
<keyword evidence="4 7" id="KW-1133">Transmembrane helix</keyword>
<gene>
    <name evidence="7" type="primary">msrQ</name>
    <name evidence="9" type="ORF">CXZ10_04020</name>
</gene>
<dbReference type="Proteomes" id="UP000233491">
    <property type="component" value="Unassembled WGS sequence"/>
</dbReference>
<comment type="function">
    <text evidence="7">Part of the MsrPQ system that repairs oxidized periplasmic proteins containing methionine sulfoxide residues (Met-O), using respiratory chain electrons. Thus protects these proteins from oxidative-stress damage caused by reactive species of oxygen and chlorine generated by the host defense mechanisms. MsrPQ is essential for the maintenance of envelope integrity under bleach stress, rescuing a wide series of structurally unrelated periplasmic proteins from methionine oxidation. MsrQ provides electrons for reduction to the reductase catalytic subunit MsrP, using the quinone pool of the respiratory chain.</text>
</comment>
<dbReference type="NCBIfam" id="NF003833">
    <property type="entry name" value="PRK05419.1-5"/>
    <property type="match status" value="1"/>
</dbReference>
<keyword evidence="7" id="KW-0249">Electron transport</keyword>
<organism evidence="9 10">
    <name type="scientific">Pleomorphomonas diazotrophica</name>
    <dbReference type="NCBI Taxonomy" id="1166257"/>
    <lineage>
        <taxon>Bacteria</taxon>
        <taxon>Pseudomonadati</taxon>
        <taxon>Pseudomonadota</taxon>
        <taxon>Alphaproteobacteria</taxon>
        <taxon>Hyphomicrobiales</taxon>
        <taxon>Pleomorphomonadaceae</taxon>
        <taxon>Pleomorphomonas</taxon>
    </lineage>
</organism>
<keyword evidence="2 7" id="KW-0813">Transport</keyword>
<proteinExistence type="inferred from homology"/>
<evidence type="ECO:0000256" key="5">
    <source>
        <dbReference type="ARBA" id="ARBA00023004"/>
    </source>
</evidence>
<evidence type="ECO:0000256" key="4">
    <source>
        <dbReference type="ARBA" id="ARBA00022989"/>
    </source>
</evidence>
<reference evidence="9 10" key="1">
    <citation type="submission" date="2017-12" db="EMBL/GenBank/DDBJ databases">
        <title>Anaerobic carbon monoxide metabolism by Pleomorphomonas carboxyditropha sp. nov., a new mesophilic hydrogenogenic carboxidotroph.</title>
        <authorList>
            <person name="Esquivel-Elizondo S."/>
            <person name="Krajmalnik-Brown R."/>
        </authorList>
    </citation>
    <scope>NUCLEOTIDE SEQUENCE [LARGE SCALE GENOMIC DNA]</scope>
    <source>
        <strain evidence="9 10">R5-392</strain>
    </source>
</reference>
<evidence type="ECO:0000256" key="6">
    <source>
        <dbReference type="ARBA" id="ARBA00023136"/>
    </source>
</evidence>
<dbReference type="GO" id="GO:0020037">
    <property type="term" value="F:heme binding"/>
    <property type="evidence" value="ECO:0007669"/>
    <property type="project" value="UniProtKB-UniRule"/>
</dbReference>
<dbReference type="PANTHER" id="PTHR36964">
    <property type="entry name" value="PROTEIN-METHIONINE-SULFOXIDE REDUCTASE HEME-BINDING SUBUNIT MSRQ"/>
    <property type="match status" value="1"/>
</dbReference>
<comment type="subcellular location">
    <subcellularLocation>
        <location evidence="7">Cell membrane</location>
        <topology evidence="7">Multi-pass membrane protein</topology>
    </subcellularLocation>
    <subcellularLocation>
        <location evidence="1">Membrane</location>
        <topology evidence="1">Multi-pass membrane protein</topology>
    </subcellularLocation>
</comment>